<accession>A0A1M6X5R7</accession>
<evidence type="ECO:0000313" key="2">
    <source>
        <dbReference type="Proteomes" id="UP000189935"/>
    </source>
</evidence>
<sequence>MDWPSGPKVDLILPFEPTAFAYMNGKVIEATKELAHSVTARKFLRVGITFSPCYNPCPKLPGCGVT</sequence>
<name>A0A1M6X5R7_9BRAD</name>
<dbReference type="Proteomes" id="UP000189935">
    <property type="component" value="Chromosome I"/>
</dbReference>
<proteinExistence type="predicted"/>
<reference evidence="1 2" key="1">
    <citation type="submission" date="2016-11" db="EMBL/GenBank/DDBJ databases">
        <authorList>
            <person name="Jaros S."/>
            <person name="Januszkiewicz K."/>
            <person name="Wedrychowicz H."/>
        </authorList>
    </citation>
    <scope>NUCLEOTIDE SEQUENCE [LARGE SCALE GENOMIC DNA]</scope>
    <source>
        <strain evidence="1 2">GAS499</strain>
    </source>
</reference>
<dbReference type="EMBL" id="LT670844">
    <property type="protein sequence ID" value="SHL01256.1"/>
    <property type="molecule type" value="Genomic_DNA"/>
</dbReference>
<evidence type="ECO:0000313" key="1">
    <source>
        <dbReference type="EMBL" id="SHL01256.1"/>
    </source>
</evidence>
<gene>
    <name evidence="1" type="ORF">SAMN05444159_4771</name>
</gene>
<dbReference type="AlphaFoldDB" id="A0A1M6X5R7"/>
<protein>
    <submittedName>
        <fullName evidence="1">Uncharacterized protein</fullName>
    </submittedName>
</protein>
<organism evidence="1 2">
    <name type="scientific">Bradyrhizobium lablabi</name>
    <dbReference type="NCBI Taxonomy" id="722472"/>
    <lineage>
        <taxon>Bacteria</taxon>
        <taxon>Pseudomonadati</taxon>
        <taxon>Pseudomonadota</taxon>
        <taxon>Alphaproteobacteria</taxon>
        <taxon>Hyphomicrobiales</taxon>
        <taxon>Nitrobacteraceae</taxon>
        <taxon>Bradyrhizobium</taxon>
    </lineage>
</organism>